<dbReference type="Pfam" id="PF03661">
    <property type="entry name" value="TMEM33_Pom33"/>
    <property type="match status" value="1"/>
</dbReference>
<name>A4RWS3_OSTLU</name>
<reference evidence="1 2" key="1">
    <citation type="journal article" date="2007" name="Proc. Natl. Acad. Sci. U.S.A.">
        <title>The tiny eukaryote Ostreococcus provides genomic insights into the paradox of plankton speciation.</title>
        <authorList>
            <person name="Palenik B."/>
            <person name="Grimwood J."/>
            <person name="Aerts A."/>
            <person name="Rouze P."/>
            <person name="Salamov A."/>
            <person name="Putnam N."/>
            <person name="Dupont C."/>
            <person name="Jorgensen R."/>
            <person name="Derelle E."/>
            <person name="Rombauts S."/>
            <person name="Zhou K."/>
            <person name="Otillar R."/>
            <person name="Merchant S.S."/>
            <person name="Podell S."/>
            <person name="Gaasterland T."/>
            <person name="Napoli C."/>
            <person name="Gendler K."/>
            <person name="Manuell A."/>
            <person name="Tai V."/>
            <person name="Vallon O."/>
            <person name="Piganeau G."/>
            <person name="Jancek S."/>
            <person name="Heijde M."/>
            <person name="Jabbari K."/>
            <person name="Bowler C."/>
            <person name="Lohr M."/>
            <person name="Robbens S."/>
            <person name="Werner G."/>
            <person name="Dubchak I."/>
            <person name="Pazour G.J."/>
            <person name="Ren Q."/>
            <person name="Paulsen I."/>
            <person name="Delwiche C."/>
            <person name="Schmutz J."/>
            <person name="Rokhsar D."/>
            <person name="Van de Peer Y."/>
            <person name="Moreau H."/>
            <person name="Grigoriev I.V."/>
        </authorList>
    </citation>
    <scope>NUCLEOTIDE SEQUENCE [LARGE SCALE GENOMIC DNA]</scope>
    <source>
        <strain evidence="1 2">CCE9901</strain>
    </source>
</reference>
<evidence type="ECO:0000313" key="1">
    <source>
        <dbReference type="EMBL" id="ABO95674.1"/>
    </source>
</evidence>
<dbReference type="Proteomes" id="UP000001568">
    <property type="component" value="Chromosome 4"/>
</dbReference>
<dbReference type="OMA" id="VFRIKFT"/>
<dbReference type="HOGENOM" id="CLU_1087178_0_0_1"/>
<gene>
    <name evidence="1" type="ORF">OSTLU_92674</name>
</gene>
<dbReference type="KEGG" id="olu:OSTLU_92674"/>
<dbReference type="PROSITE" id="PS51257">
    <property type="entry name" value="PROKAR_LIPOPROTEIN"/>
    <property type="match status" value="1"/>
</dbReference>
<sequence>MAVAARPSRWDFRARVFFALCAVTCASGCACACAALAPGVVRRRADALFRLSIYASTSAFAYRIAYGAATSVKARDFKALGAHLSRSARSNGGQYMIYGSMALASARRGGANAPQLAPLIVLSAYQVLAIGHKVWEDADSKTMWCKLGFGRVFDAAQRNMELALAICATMEVSLMTTILLDLASPQRRSFSRVIAYAFWLRSRYHCHDNTVFRIKFTAHDTAHYHREVWKMLDEKVASKVPALRKALSPFATWFATPSAS</sequence>
<accession>A4RWS3</accession>
<dbReference type="EMBL" id="CP000584">
    <property type="protein sequence ID" value="ABO95674.1"/>
    <property type="molecule type" value="Genomic_DNA"/>
</dbReference>
<dbReference type="GeneID" id="5001580"/>
<dbReference type="OrthoDB" id="498214at2759"/>
<dbReference type="RefSeq" id="XP_001417381.1">
    <property type="nucleotide sequence ID" value="XM_001417344.1"/>
</dbReference>
<dbReference type="InterPro" id="IPR005344">
    <property type="entry name" value="TMEM33/Pom33"/>
</dbReference>
<organism evidence="1 2">
    <name type="scientific">Ostreococcus lucimarinus (strain CCE9901)</name>
    <dbReference type="NCBI Taxonomy" id="436017"/>
    <lineage>
        <taxon>Eukaryota</taxon>
        <taxon>Viridiplantae</taxon>
        <taxon>Chlorophyta</taxon>
        <taxon>Mamiellophyceae</taxon>
        <taxon>Mamiellales</taxon>
        <taxon>Bathycoccaceae</taxon>
        <taxon>Ostreococcus</taxon>
    </lineage>
</organism>
<protein>
    <submittedName>
        <fullName evidence="1">Uncharacterized protein</fullName>
    </submittedName>
</protein>
<dbReference type="Gramene" id="ABO95674">
    <property type="protein sequence ID" value="ABO95674"/>
    <property type="gene ID" value="OSTLU_92674"/>
</dbReference>
<keyword evidence="2" id="KW-1185">Reference proteome</keyword>
<proteinExistence type="predicted"/>
<evidence type="ECO:0000313" key="2">
    <source>
        <dbReference type="Proteomes" id="UP000001568"/>
    </source>
</evidence>
<dbReference type="GO" id="GO:0016020">
    <property type="term" value="C:membrane"/>
    <property type="evidence" value="ECO:0007669"/>
    <property type="project" value="InterPro"/>
</dbReference>
<dbReference type="AlphaFoldDB" id="A4RWS3"/>